<dbReference type="Proteomes" id="UP000015106">
    <property type="component" value="Chromosome 4"/>
</dbReference>
<sequence length="161" mass="15843">MQAIRRFGRSAAGRAAPGSHRAAGCARRGAHHAPGHGPRAPGRAHCGAPRARGQASMGYDPWLVAGPSAPMMHGTATAPALPTGSPPPPPPPLAAWIPPSTPTPEAVAAGLSLRPPGYAPVSMRSTVNAEEALAFISAPSGASGVVHLGVGMEGAAAAGTP</sequence>
<accession>A0A8R7Q299</accession>
<feature type="compositionally biased region" description="Low complexity" evidence="1">
    <location>
        <begin position="35"/>
        <end position="45"/>
    </location>
</feature>
<feature type="compositionally biased region" description="Pro residues" evidence="1">
    <location>
        <begin position="84"/>
        <end position="93"/>
    </location>
</feature>
<evidence type="ECO:0000313" key="3">
    <source>
        <dbReference type="Proteomes" id="UP000015106"/>
    </source>
</evidence>
<reference evidence="3" key="1">
    <citation type="journal article" date="2013" name="Nature">
        <title>Draft genome of the wheat A-genome progenitor Triticum urartu.</title>
        <authorList>
            <person name="Ling H.Q."/>
            <person name="Zhao S."/>
            <person name="Liu D."/>
            <person name="Wang J."/>
            <person name="Sun H."/>
            <person name="Zhang C."/>
            <person name="Fan H."/>
            <person name="Li D."/>
            <person name="Dong L."/>
            <person name="Tao Y."/>
            <person name="Gao C."/>
            <person name="Wu H."/>
            <person name="Li Y."/>
            <person name="Cui Y."/>
            <person name="Guo X."/>
            <person name="Zheng S."/>
            <person name="Wang B."/>
            <person name="Yu K."/>
            <person name="Liang Q."/>
            <person name="Yang W."/>
            <person name="Lou X."/>
            <person name="Chen J."/>
            <person name="Feng M."/>
            <person name="Jian J."/>
            <person name="Zhang X."/>
            <person name="Luo G."/>
            <person name="Jiang Y."/>
            <person name="Liu J."/>
            <person name="Wang Z."/>
            <person name="Sha Y."/>
            <person name="Zhang B."/>
            <person name="Wu H."/>
            <person name="Tang D."/>
            <person name="Shen Q."/>
            <person name="Xue P."/>
            <person name="Zou S."/>
            <person name="Wang X."/>
            <person name="Liu X."/>
            <person name="Wang F."/>
            <person name="Yang Y."/>
            <person name="An X."/>
            <person name="Dong Z."/>
            <person name="Zhang K."/>
            <person name="Zhang X."/>
            <person name="Luo M.C."/>
            <person name="Dvorak J."/>
            <person name="Tong Y."/>
            <person name="Wang J."/>
            <person name="Yang H."/>
            <person name="Li Z."/>
            <person name="Wang D."/>
            <person name="Zhang A."/>
            <person name="Wang J."/>
        </authorList>
    </citation>
    <scope>NUCLEOTIDE SEQUENCE</scope>
    <source>
        <strain evidence="3">cv. G1812</strain>
    </source>
</reference>
<dbReference type="AlphaFoldDB" id="A0A8R7Q299"/>
<name>A0A8R7Q299_TRIUA</name>
<proteinExistence type="predicted"/>
<evidence type="ECO:0000313" key="2">
    <source>
        <dbReference type="EnsemblPlants" id="TuG1812G0400001675.01.T01.cds462941"/>
    </source>
</evidence>
<keyword evidence="3" id="KW-1185">Reference proteome</keyword>
<feature type="compositionally biased region" description="Low complexity" evidence="1">
    <location>
        <begin position="1"/>
        <end position="27"/>
    </location>
</feature>
<dbReference type="Gramene" id="TuG1812G0400001675.01.T01">
    <property type="protein sequence ID" value="TuG1812G0400001675.01.T01.cds462941"/>
    <property type="gene ID" value="TuG1812G0400001675.01"/>
</dbReference>
<reference evidence="2" key="2">
    <citation type="submission" date="2018-03" db="EMBL/GenBank/DDBJ databases">
        <title>The Triticum urartu genome reveals the dynamic nature of wheat genome evolution.</title>
        <authorList>
            <person name="Ling H."/>
            <person name="Ma B."/>
            <person name="Shi X."/>
            <person name="Liu H."/>
            <person name="Dong L."/>
            <person name="Sun H."/>
            <person name="Cao Y."/>
            <person name="Gao Q."/>
            <person name="Zheng S."/>
            <person name="Li Y."/>
            <person name="Yu Y."/>
            <person name="Du H."/>
            <person name="Qi M."/>
            <person name="Li Y."/>
            <person name="Yu H."/>
            <person name="Cui Y."/>
            <person name="Wang N."/>
            <person name="Chen C."/>
            <person name="Wu H."/>
            <person name="Zhao Y."/>
            <person name="Zhang J."/>
            <person name="Li Y."/>
            <person name="Zhou W."/>
            <person name="Zhang B."/>
            <person name="Hu W."/>
            <person name="Eijk M."/>
            <person name="Tang J."/>
            <person name="Witsenboer H."/>
            <person name="Zhao S."/>
            <person name="Li Z."/>
            <person name="Zhang A."/>
            <person name="Wang D."/>
            <person name="Liang C."/>
        </authorList>
    </citation>
    <scope>NUCLEOTIDE SEQUENCE [LARGE SCALE GENOMIC DNA]</scope>
    <source>
        <strain evidence="2">cv. G1812</strain>
    </source>
</reference>
<reference evidence="2" key="3">
    <citation type="submission" date="2022-06" db="UniProtKB">
        <authorList>
            <consortium name="EnsemblPlants"/>
        </authorList>
    </citation>
    <scope>IDENTIFICATION</scope>
</reference>
<protein>
    <submittedName>
        <fullName evidence="2">Uncharacterized protein</fullName>
    </submittedName>
</protein>
<feature type="region of interest" description="Disordered" evidence="1">
    <location>
        <begin position="1"/>
        <end position="103"/>
    </location>
</feature>
<evidence type="ECO:0000256" key="1">
    <source>
        <dbReference type="SAM" id="MobiDB-lite"/>
    </source>
</evidence>
<organism evidence="2 3">
    <name type="scientific">Triticum urartu</name>
    <name type="common">Red wild einkorn</name>
    <name type="synonym">Crithodium urartu</name>
    <dbReference type="NCBI Taxonomy" id="4572"/>
    <lineage>
        <taxon>Eukaryota</taxon>
        <taxon>Viridiplantae</taxon>
        <taxon>Streptophyta</taxon>
        <taxon>Embryophyta</taxon>
        <taxon>Tracheophyta</taxon>
        <taxon>Spermatophyta</taxon>
        <taxon>Magnoliopsida</taxon>
        <taxon>Liliopsida</taxon>
        <taxon>Poales</taxon>
        <taxon>Poaceae</taxon>
        <taxon>BOP clade</taxon>
        <taxon>Pooideae</taxon>
        <taxon>Triticodae</taxon>
        <taxon>Triticeae</taxon>
        <taxon>Triticinae</taxon>
        <taxon>Triticum</taxon>
    </lineage>
</organism>
<dbReference type="EnsemblPlants" id="TuG1812G0400001675.01.T01">
    <property type="protein sequence ID" value="TuG1812G0400001675.01.T01.cds462941"/>
    <property type="gene ID" value="TuG1812G0400001675.01"/>
</dbReference>
<feature type="compositionally biased region" description="Low complexity" evidence="1">
    <location>
        <begin position="74"/>
        <end position="83"/>
    </location>
</feature>